<dbReference type="EMBL" id="SMMG02000007">
    <property type="protein sequence ID" value="KAA3466543.1"/>
    <property type="molecule type" value="Genomic_DNA"/>
</dbReference>
<keyword evidence="1" id="KW-0489">Methyltransferase</keyword>
<dbReference type="OrthoDB" id="2272416at2759"/>
<dbReference type="GO" id="GO:0008168">
    <property type="term" value="F:methyltransferase activity"/>
    <property type="evidence" value="ECO:0007669"/>
    <property type="project" value="UniProtKB-KW"/>
</dbReference>
<evidence type="ECO:0000313" key="1">
    <source>
        <dbReference type="EMBL" id="KAA3466543.1"/>
    </source>
</evidence>
<name>A0A5B6VBU2_9ROSI</name>
<comment type="caution">
    <text evidence="1">The sequence shown here is derived from an EMBL/GenBank/DDBJ whole genome shotgun (WGS) entry which is preliminary data.</text>
</comment>
<sequence length="66" mass="8191">MWLESTTRVFQQLECTSREAYTWWETITRHISAESIDWELFQLEFHNKYVGELYSEDRKQEFLLLK</sequence>
<reference evidence="2" key="1">
    <citation type="journal article" date="2019" name="Plant Biotechnol. J.">
        <title>Genome sequencing of the Australian wild diploid species Gossypium australe highlights disease resistance and delayed gland morphogenesis.</title>
        <authorList>
            <person name="Cai Y."/>
            <person name="Cai X."/>
            <person name="Wang Q."/>
            <person name="Wang P."/>
            <person name="Zhang Y."/>
            <person name="Cai C."/>
            <person name="Xu Y."/>
            <person name="Wang K."/>
            <person name="Zhou Z."/>
            <person name="Wang C."/>
            <person name="Geng S."/>
            <person name="Li B."/>
            <person name="Dong Q."/>
            <person name="Hou Y."/>
            <person name="Wang H."/>
            <person name="Ai P."/>
            <person name="Liu Z."/>
            <person name="Yi F."/>
            <person name="Sun M."/>
            <person name="An G."/>
            <person name="Cheng J."/>
            <person name="Zhang Y."/>
            <person name="Shi Q."/>
            <person name="Xie Y."/>
            <person name="Shi X."/>
            <person name="Chang Y."/>
            <person name="Huang F."/>
            <person name="Chen Y."/>
            <person name="Hong S."/>
            <person name="Mi L."/>
            <person name="Sun Q."/>
            <person name="Zhang L."/>
            <person name="Zhou B."/>
            <person name="Peng R."/>
            <person name="Zhang X."/>
            <person name="Liu F."/>
        </authorList>
    </citation>
    <scope>NUCLEOTIDE SEQUENCE [LARGE SCALE GENOMIC DNA]</scope>
    <source>
        <strain evidence="2">cv. PA1801</strain>
    </source>
</reference>
<evidence type="ECO:0000313" key="2">
    <source>
        <dbReference type="Proteomes" id="UP000325315"/>
    </source>
</evidence>
<dbReference type="GO" id="GO:0032259">
    <property type="term" value="P:methylation"/>
    <property type="evidence" value="ECO:0007669"/>
    <property type="project" value="UniProtKB-KW"/>
</dbReference>
<keyword evidence="2" id="KW-1185">Reference proteome</keyword>
<accession>A0A5B6VBU2</accession>
<keyword evidence="1" id="KW-0808">Transferase</keyword>
<proteinExistence type="predicted"/>
<organism evidence="1 2">
    <name type="scientific">Gossypium australe</name>
    <dbReference type="NCBI Taxonomy" id="47621"/>
    <lineage>
        <taxon>Eukaryota</taxon>
        <taxon>Viridiplantae</taxon>
        <taxon>Streptophyta</taxon>
        <taxon>Embryophyta</taxon>
        <taxon>Tracheophyta</taxon>
        <taxon>Spermatophyta</taxon>
        <taxon>Magnoliopsida</taxon>
        <taxon>eudicotyledons</taxon>
        <taxon>Gunneridae</taxon>
        <taxon>Pentapetalae</taxon>
        <taxon>rosids</taxon>
        <taxon>malvids</taxon>
        <taxon>Malvales</taxon>
        <taxon>Malvaceae</taxon>
        <taxon>Malvoideae</taxon>
        <taxon>Gossypium</taxon>
    </lineage>
</organism>
<dbReference type="Proteomes" id="UP000325315">
    <property type="component" value="Unassembled WGS sequence"/>
</dbReference>
<dbReference type="AlphaFoldDB" id="A0A5B6VBU2"/>
<gene>
    <name evidence="1" type="ORF">EPI10_001628</name>
</gene>
<protein>
    <submittedName>
        <fullName evidence="1">Hexaprenyldihydroxybenzoate methyltransferase, mitochondrial-like protein</fullName>
    </submittedName>
</protein>